<dbReference type="Proteomes" id="UP000274391">
    <property type="component" value="Unassembled WGS sequence"/>
</dbReference>
<feature type="compositionally biased region" description="Low complexity" evidence="2">
    <location>
        <begin position="1"/>
        <end position="15"/>
    </location>
</feature>
<dbReference type="RefSeq" id="WP_124972492.1">
    <property type="nucleotide sequence ID" value="NZ_RQVS01000009.1"/>
</dbReference>
<evidence type="ECO:0000256" key="2">
    <source>
        <dbReference type="SAM" id="MobiDB-lite"/>
    </source>
</evidence>
<dbReference type="AlphaFoldDB" id="A0A3P3VV87"/>
<keyword evidence="3" id="KW-1133">Transmembrane helix</keyword>
<proteinExistence type="predicted"/>
<reference evidence="5 6" key="1">
    <citation type="submission" date="2018-11" db="EMBL/GenBank/DDBJ databases">
        <title>YIM 102482-1 draft genome.</title>
        <authorList>
            <person name="Li G."/>
            <person name="Jiang Y."/>
        </authorList>
    </citation>
    <scope>NUCLEOTIDE SEQUENCE [LARGE SCALE GENOMIC DNA]</scope>
    <source>
        <strain evidence="5 6">YIM 102482-1</strain>
    </source>
</reference>
<feature type="domain" description="Dynamin N-terminal" evidence="4">
    <location>
        <begin position="60"/>
        <end position="223"/>
    </location>
</feature>
<dbReference type="Pfam" id="PF00350">
    <property type="entry name" value="Dynamin_N"/>
    <property type="match status" value="1"/>
</dbReference>
<organism evidence="5 6">
    <name type="scientific">Gulosibacter macacae</name>
    <dbReference type="NCBI Taxonomy" id="2488791"/>
    <lineage>
        <taxon>Bacteria</taxon>
        <taxon>Bacillati</taxon>
        <taxon>Actinomycetota</taxon>
        <taxon>Actinomycetes</taxon>
        <taxon>Micrococcales</taxon>
        <taxon>Microbacteriaceae</taxon>
        <taxon>Gulosibacter</taxon>
    </lineage>
</organism>
<feature type="transmembrane region" description="Helical" evidence="3">
    <location>
        <begin position="494"/>
        <end position="521"/>
    </location>
</feature>
<evidence type="ECO:0000259" key="4">
    <source>
        <dbReference type="Pfam" id="PF00350"/>
    </source>
</evidence>
<dbReference type="InterPro" id="IPR027417">
    <property type="entry name" value="P-loop_NTPase"/>
</dbReference>
<dbReference type="InterPro" id="IPR045063">
    <property type="entry name" value="Dynamin_N"/>
</dbReference>
<evidence type="ECO:0000256" key="3">
    <source>
        <dbReference type="SAM" id="Phobius"/>
    </source>
</evidence>
<keyword evidence="6" id="KW-1185">Reference proteome</keyword>
<keyword evidence="1" id="KW-0175">Coiled coil</keyword>
<evidence type="ECO:0000313" key="5">
    <source>
        <dbReference type="EMBL" id="RRJ86374.1"/>
    </source>
</evidence>
<dbReference type="PANTHER" id="PTHR43834">
    <property type="entry name" value="GTPASE DER"/>
    <property type="match status" value="1"/>
</dbReference>
<gene>
    <name evidence="5" type="ORF">EG850_08470</name>
</gene>
<dbReference type="Gene3D" id="3.40.50.300">
    <property type="entry name" value="P-loop containing nucleotide triphosphate hydrolases"/>
    <property type="match status" value="1"/>
</dbReference>
<sequence>MTTDAASAPGATPPAAAKPPNPATVAFRSLGTAAKSYGLQQQFAAIARMVKDSRGKLPSIVVVGEMNRGKSTLVNALLAQARLAPAGPAEMTALAVNYTPASEAFPLGQAELEYASEPKLRRIPATHLDQWIRLDSPTLLNAEEAPLQASLAVRPGFVQNCVIVDTPGAGGLSEAYALRALTRARDASVLLVVTDATGRITVPALDFLERCSTQVESVVIAVTKIDLYQNNWQQIVDENREVIAQRLPRLANAPVIGVSGAWGERASAEHDPARRQRLFEASRIPELAAALRAPLERANQLPTLNALRQGIGLLSRPLEKLQAERVALSGDDAEHEAKHKELVELRKHREELMRTFEDSRYDWNAQVDRVRVDLTAANSRLVREFGAAWRQKVQSKGTGLGAKQVLVLQNELAADLEVNVNMAMRGIAERSGQLLNELYSAAGMDPHRTLFGEVERRANEAGQAPRGPIEQQAASLDPRTLFSGFIMGSGIGGLALGALLGPVGAALIGMSVMGSLGTLLARRQAKRQSFLQTVGDATIELREILDRAVRGVLQVVSTDAKKVFDRDLRASANEAKAELDRLESARRASESERAKRIKQLEPRIADLEKVIAQADAEVRRLVEAES</sequence>
<feature type="region of interest" description="Disordered" evidence="2">
    <location>
        <begin position="1"/>
        <end position="22"/>
    </location>
</feature>
<evidence type="ECO:0000256" key="1">
    <source>
        <dbReference type="SAM" id="Coils"/>
    </source>
</evidence>
<feature type="coiled-coil region" evidence="1">
    <location>
        <begin position="565"/>
        <end position="624"/>
    </location>
</feature>
<evidence type="ECO:0000313" key="6">
    <source>
        <dbReference type="Proteomes" id="UP000274391"/>
    </source>
</evidence>
<dbReference type="SUPFAM" id="SSF52540">
    <property type="entry name" value="P-loop containing nucleoside triphosphate hydrolases"/>
    <property type="match status" value="1"/>
</dbReference>
<protein>
    <recommendedName>
        <fullName evidence="4">Dynamin N-terminal domain-containing protein</fullName>
    </recommendedName>
</protein>
<name>A0A3P3VV87_9MICO</name>
<keyword evidence="3" id="KW-0472">Membrane</keyword>
<dbReference type="OrthoDB" id="3798616at2"/>
<dbReference type="EMBL" id="RQVS01000009">
    <property type="protein sequence ID" value="RRJ86374.1"/>
    <property type="molecule type" value="Genomic_DNA"/>
</dbReference>
<dbReference type="PANTHER" id="PTHR43834:SF6">
    <property type="entry name" value="GTPASE DER"/>
    <property type="match status" value="1"/>
</dbReference>
<comment type="caution">
    <text evidence="5">The sequence shown here is derived from an EMBL/GenBank/DDBJ whole genome shotgun (WGS) entry which is preliminary data.</text>
</comment>
<accession>A0A3P3VV87</accession>
<keyword evidence="3" id="KW-0812">Transmembrane</keyword>